<dbReference type="KEGG" id="oat:OAN307_c37520"/>
<dbReference type="Gene3D" id="3.90.1150.170">
    <property type="match status" value="1"/>
</dbReference>
<sequence>MNKIAAELQFSGEAVFSTTVIQGKPCLRAALVNHRTTSDNIRQSIIAVEDSVRRHKKEL</sequence>
<proteinExistence type="predicted"/>
<dbReference type="HOGENOM" id="CLU_2956047_0_0_5"/>
<name>M9RBR9_9RHOB</name>
<evidence type="ECO:0000313" key="2">
    <source>
        <dbReference type="Proteomes" id="UP000005307"/>
    </source>
</evidence>
<evidence type="ECO:0000313" key="1">
    <source>
        <dbReference type="EMBL" id="AGI69208.1"/>
    </source>
</evidence>
<reference evidence="1 2" key="1">
    <citation type="journal article" date="2013" name="PLoS ONE">
        <title>Poles Apart: Arctic and Antarctic Octadecabacter strains Share High Genome Plasticity and a New Type of Xanthorhodopsin.</title>
        <authorList>
            <person name="Vollmers J."/>
            <person name="Voget S."/>
            <person name="Dietrich S."/>
            <person name="Gollnow K."/>
            <person name="Smits M."/>
            <person name="Meyer K."/>
            <person name="Brinkhoff T."/>
            <person name="Simon M."/>
            <person name="Daniel R."/>
        </authorList>
    </citation>
    <scope>NUCLEOTIDE SEQUENCE [LARGE SCALE GENOMIC DNA]</scope>
    <source>
        <strain evidence="1 2">307</strain>
    </source>
</reference>
<organism evidence="1 2">
    <name type="scientific">Octadecabacter antarcticus 307</name>
    <dbReference type="NCBI Taxonomy" id="391626"/>
    <lineage>
        <taxon>Bacteria</taxon>
        <taxon>Pseudomonadati</taxon>
        <taxon>Pseudomonadota</taxon>
        <taxon>Alphaproteobacteria</taxon>
        <taxon>Rhodobacterales</taxon>
        <taxon>Roseobacteraceae</taxon>
        <taxon>Octadecabacter</taxon>
    </lineage>
</organism>
<dbReference type="OrthoDB" id="9803665at2"/>
<dbReference type="AlphaFoldDB" id="M9RBR9"/>
<dbReference type="RefSeq" id="WP_015501158.1">
    <property type="nucleotide sequence ID" value="NC_020911.1"/>
</dbReference>
<protein>
    <submittedName>
        <fullName evidence="1">Uncharacterized protein</fullName>
    </submittedName>
</protein>
<keyword evidence="2" id="KW-1185">Reference proteome</keyword>
<gene>
    <name evidence="1" type="ORF">OAN307_c37520</name>
</gene>
<accession>M9RBR9</accession>
<dbReference type="STRING" id="391626.OAN307_c37520"/>
<dbReference type="Proteomes" id="UP000005307">
    <property type="component" value="Chromosome"/>
</dbReference>
<dbReference type="EMBL" id="CP003740">
    <property type="protein sequence ID" value="AGI69208.1"/>
    <property type="molecule type" value="Genomic_DNA"/>
</dbReference>